<evidence type="ECO:0000313" key="3">
    <source>
        <dbReference type="EMBL" id="BBO31213.1"/>
    </source>
</evidence>
<dbReference type="Proteomes" id="UP000326837">
    <property type="component" value="Chromosome"/>
</dbReference>
<dbReference type="InterPro" id="IPR036439">
    <property type="entry name" value="Dockerin_dom_sf"/>
</dbReference>
<dbReference type="InterPro" id="IPR036514">
    <property type="entry name" value="SGNH_hydro_sf"/>
</dbReference>
<dbReference type="GO" id="GO:0004553">
    <property type="term" value="F:hydrolase activity, hydrolyzing O-glycosyl compounds"/>
    <property type="evidence" value="ECO:0007669"/>
    <property type="project" value="InterPro"/>
</dbReference>
<feature type="signal peptide" evidence="1">
    <location>
        <begin position="1"/>
        <end position="19"/>
    </location>
</feature>
<feature type="domain" description="SGNH hydrolase-type esterase" evidence="2">
    <location>
        <begin position="39"/>
        <end position="219"/>
    </location>
</feature>
<dbReference type="InterPro" id="IPR013830">
    <property type="entry name" value="SGNH_hydro"/>
</dbReference>
<dbReference type="InterPro" id="IPR051532">
    <property type="entry name" value="Ester_Hydrolysis_Enzymes"/>
</dbReference>
<dbReference type="PANTHER" id="PTHR30383">
    <property type="entry name" value="THIOESTERASE 1/PROTEASE 1/LYSOPHOSPHOLIPASE L1"/>
    <property type="match status" value="1"/>
</dbReference>
<keyword evidence="4" id="KW-1185">Reference proteome</keyword>
<sequence>MLQLALIAIAFGSSCLNVALSSPLIDRLEAGQHQTVVVYGTSLTAGGAWVSQLSASLNAAYPGQLTWINAGQSGKASATGVAALNSTVLAKNPDAVFIEFAMNDAFTAYEPSEVDYDITQAESKANLNAMIDAIMSQNPNAQVILQTMNPSWNAPNGNGSATKRPQLAQYYQGYREVAADRGLTLIDHNAVWMKLQQKAPADFQKYVADGTHPDFAGYQQLVTPAIRWNLNADTGLTLVVDLATGRGVLQNHSNETLQLVSFTIHSDSGALDTSWESFSDRGNSAWHEANPTSYDLSELNPLSVMKLAPHAKTSLGVVWNASRSLDLQLSYLADDGILRQGAVVFDDAAATLAKRGDFNDDGVVDGADFLEWQRSYGATVQPLSKADDNGDGVVDASDLNAWRSAYQATLLGTSGRLHSVPEPSGLIQTLVFLLALARQSASR</sequence>
<dbReference type="Gene3D" id="1.10.1330.10">
    <property type="entry name" value="Dockerin domain"/>
    <property type="match status" value="1"/>
</dbReference>
<evidence type="ECO:0000256" key="1">
    <source>
        <dbReference type="SAM" id="SignalP"/>
    </source>
</evidence>
<dbReference type="GO" id="GO:0000272">
    <property type="term" value="P:polysaccharide catabolic process"/>
    <property type="evidence" value="ECO:0007669"/>
    <property type="project" value="InterPro"/>
</dbReference>
<reference evidence="4" key="1">
    <citation type="submission" date="2019-10" db="EMBL/GenBank/DDBJ databases">
        <title>Lacipirellula parvula gen. nov., sp. nov., representing a lineage of planctomycetes widespread in freshwater anoxic habitats, and description of the family Lacipirellulaceae.</title>
        <authorList>
            <person name="Dedysh S.N."/>
            <person name="Kulichevskaya I.S."/>
            <person name="Beletsky A.V."/>
            <person name="Rakitin A.L."/>
            <person name="Mardanov A.V."/>
            <person name="Ivanova A.A."/>
            <person name="Saltykova V.X."/>
            <person name="Rijpstra W.I.C."/>
            <person name="Sinninghe Damste J.S."/>
            <person name="Ravin N.V."/>
        </authorList>
    </citation>
    <scope>NUCLEOTIDE SEQUENCE [LARGE SCALE GENOMIC DNA]</scope>
    <source>
        <strain evidence="4">PX69</strain>
    </source>
</reference>
<gene>
    <name evidence="3" type="ORF">PLANPX_0825</name>
</gene>
<proteinExistence type="predicted"/>
<keyword evidence="1" id="KW-0732">Signal</keyword>
<dbReference type="Pfam" id="PF00404">
    <property type="entry name" value="Dockerin_1"/>
    <property type="match status" value="1"/>
</dbReference>
<organism evidence="3 4">
    <name type="scientific">Lacipirellula parvula</name>
    <dbReference type="NCBI Taxonomy" id="2650471"/>
    <lineage>
        <taxon>Bacteria</taxon>
        <taxon>Pseudomonadati</taxon>
        <taxon>Planctomycetota</taxon>
        <taxon>Planctomycetia</taxon>
        <taxon>Pirellulales</taxon>
        <taxon>Lacipirellulaceae</taxon>
        <taxon>Lacipirellula</taxon>
    </lineage>
</organism>
<dbReference type="KEGG" id="lpav:PLANPX_0825"/>
<dbReference type="EMBL" id="AP021861">
    <property type="protein sequence ID" value="BBO31213.1"/>
    <property type="molecule type" value="Genomic_DNA"/>
</dbReference>
<dbReference type="SUPFAM" id="SSF52266">
    <property type="entry name" value="SGNH hydrolase"/>
    <property type="match status" value="1"/>
</dbReference>
<dbReference type="GO" id="GO:0004622">
    <property type="term" value="F:phosphatidylcholine lysophospholipase activity"/>
    <property type="evidence" value="ECO:0007669"/>
    <property type="project" value="TreeGrafter"/>
</dbReference>
<dbReference type="Pfam" id="PF13472">
    <property type="entry name" value="Lipase_GDSL_2"/>
    <property type="match status" value="1"/>
</dbReference>
<evidence type="ECO:0000259" key="2">
    <source>
        <dbReference type="Pfam" id="PF13472"/>
    </source>
</evidence>
<dbReference type="Gene3D" id="3.40.50.1110">
    <property type="entry name" value="SGNH hydrolase"/>
    <property type="match status" value="1"/>
</dbReference>
<protein>
    <recommendedName>
        <fullName evidence="2">SGNH hydrolase-type esterase domain-containing protein</fullName>
    </recommendedName>
</protein>
<dbReference type="AlphaFoldDB" id="A0A5K7X9V9"/>
<evidence type="ECO:0000313" key="4">
    <source>
        <dbReference type="Proteomes" id="UP000326837"/>
    </source>
</evidence>
<accession>A0A5K7X9V9</accession>
<dbReference type="SUPFAM" id="SSF63446">
    <property type="entry name" value="Type I dockerin domain"/>
    <property type="match status" value="1"/>
</dbReference>
<dbReference type="PROSITE" id="PS00018">
    <property type="entry name" value="EF_HAND_1"/>
    <property type="match status" value="2"/>
</dbReference>
<dbReference type="PANTHER" id="PTHR30383:SF5">
    <property type="entry name" value="SGNH HYDROLASE-TYPE ESTERASE DOMAIN-CONTAINING PROTEIN"/>
    <property type="match status" value="1"/>
</dbReference>
<name>A0A5K7X9V9_9BACT</name>
<dbReference type="InterPro" id="IPR002105">
    <property type="entry name" value="Dockerin_1_rpt"/>
</dbReference>
<dbReference type="InterPro" id="IPR018247">
    <property type="entry name" value="EF_Hand_1_Ca_BS"/>
</dbReference>
<dbReference type="RefSeq" id="WP_172991843.1">
    <property type="nucleotide sequence ID" value="NZ_AP021861.1"/>
</dbReference>
<feature type="chain" id="PRO_5025065627" description="SGNH hydrolase-type esterase domain-containing protein" evidence="1">
    <location>
        <begin position="20"/>
        <end position="443"/>
    </location>
</feature>